<feature type="transmembrane region" description="Helical" evidence="2">
    <location>
        <begin position="25"/>
        <end position="46"/>
    </location>
</feature>
<feature type="transmembrane region" description="Helical" evidence="2">
    <location>
        <begin position="137"/>
        <end position="158"/>
    </location>
</feature>
<evidence type="ECO:0000313" key="4">
    <source>
        <dbReference type="Proteomes" id="UP001500655"/>
    </source>
</evidence>
<keyword evidence="4" id="KW-1185">Reference proteome</keyword>
<dbReference type="EMBL" id="BAAALS010000006">
    <property type="protein sequence ID" value="GAA1745923.1"/>
    <property type="molecule type" value="Genomic_DNA"/>
</dbReference>
<accession>A0ABP4W5J5</accession>
<keyword evidence="2" id="KW-0812">Transmembrane</keyword>
<protein>
    <submittedName>
        <fullName evidence="3">Uncharacterized protein</fullName>
    </submittedName>
</protein>
<feature type="compositionally biased region" description="Low complexity" evidence="1">
    <location>
        <begin position="189"/>
        <end position="201"/>
    </location>
</feature>
<proteinExistence type="predicted"/>
<reference evidence="4" key="1">
    <citation type="journal article" date="2019" name="Int. J. Syst. Evol. Microbiol.">
        <title>The Global Catalogue of Microorganisms (GCM) 10K type strain sequencing project: providing services to taxonomists for standard genome sequencing and annotation.</title>
        <authorList>
            <consortium name="The Broad Institute Genomics Platform"/>
            <consortium name="The Broad Institute Genome Sequencing Center for Infectious Disease"/>
            <person name="Wu L."/>
            <person name="Ma J."/>
        </authorList>
    </citation>
    <scope>NUCLEOTIDE SEQUENCE [LARGE SCALE GENOMIC DNA]</scope>
    <source>
        <strain evidence="4">JCM 13249</strain>
    </source>
</reference>
<dbReference type="Proteomes" id="UP001500655">
    <property type="component" value="Unassembled WGS sequence"/>
</dbReference>
<feature type="region of interest" description="Disordered" evidence="1">
    <location>
        <begin position="173"/>
        <end position="294"/>
    </location>
</feature>
<gene>
    <name evidence="3" type="ORF">GCM10009681_16140</name>
</gene>
<keyword evidence="2" id="KW-0472">Membrane</keyword>
<evidence type="ECO:0000313" key="3">
    <source>
        <dbReference type="EMBL" id="GAA1745923.1"/>
    </source>
</evidence>
<sequence length="294" mass="30914">MTNPTTPPTNDRDAIELTKPLREPAALVLLAVNGMFLLLGVLDLLVTTDAWADGFGNRAAASYERFVGLHATVLPLLAVLLVTHIRPVPARAKLITVVALAEYAVSAFFGGLTYIAAFATDMSRVDGPSLGQLFENLLVRTLIAALFALAAFVVFRVWQGRYAPPRAPRQPAGYYGAPTPHQAPPGYPAPNYAPGYAQPGGQHPASTGWPQVPPPPAPAHPYAAPPQSAQPQSAPPAQVAPQEHGPLPGQPSGDSMLTVPVQPYAPEQPKGPVLPPGPTDRSEPAGPTITEKLD</sequence>
<feature type="transmembrane region" description="Helical" evidence="2">
    <location>
        <begin position="66"/>
        <end position="82"/>
    </location>
</feature>
<organism evidence="3 4">
    <name type="scientific">Luedemannella helvata</name>
    <dbReference type="NCBI Taxonomy" id="349315"/>
    <lineage>
        <taxon>Bacteria</taxon>
        <taxon>Bacillati</taxon>
        <taxon>Actinomycetota</taxon>
        <taxon>Actinomycetes</taxon>
        <taxon>Micromonosporales</taxon>
        <taxon>Micromonosporaceae</taxon>
        <taxon>Luedemannella</taxon>
    </lineage>
</organism>
<feature type="compositionally biased region" description="Low complexity" evidence="1">
    <location>
        <begin position="220"/>
        <end position="242"/>
    </location>
</feature>
<evidence type="ECO:0000256" key="1">
    <source>
        <dbReference type="SAM" id="MobiDB-lite"/>
    </source>
</evidence>
<feature type="transmembrane region" description="Helical" evidence="2">
    <location>
        <begin position="94"/>
        <end position="117"/>
    </location>
</feature>
<keyword evidence="2" id="KW-1133">Transmembrane helix</keyword>
<evidence type="ECO:0000256" key="2">
    <source>
        <dbReference type="SAM" id="Phobius"/>
    </source>
</evidence>
<comment type="caution">
    <text evidence="3">The sequence shown here is derived from an EMBL/GenBank/DDBJ whole genome shotgun (WGS) entry which is preliminary data.</text>
</comment>
<name>A0ABP4W5J5_9ACTN</name>
<dbReference type="RefSeq" id="WP_344078531.1">
    <property type="nucleotide sequence ID" value="NZ_BAAALS010000006.1"/>
</dbReference>